<dbReference type="PANTHER" id="PTHR34322:SF2">
    <property type="entry name" value="TRANSPOSASE IS200-LIKE DOMAIN-CONTAINING PROTEIN"/>
    <property type="match status" value="1"/>
</dbReference>
<dbReference type="InterPro" id="IPR036515">
    <property type="entry name" value="Transposase_17_sf"/>
</dbReference>
<comment type="caution">
    <text evidence="2">The sequence shown here is derived from an EMBL/GenBank/DDBJ whole genome shotgun (WGS) entry which is preliminary data.</text>
</comment>
<dbReference type="Proteomes" id="UP000034774">
    <property type="component" value="Unassembled WGS sequence"/>
</dbReference>
<dbReference type="PANTHER" id="PTHR34322">
    <property type="entry name" value="TRANSPOSASE, Y1_TNP DOMAIN-CONTAINING"/>
    <property type="match status" value="1"/>
</dbReference>
<proteinExistence type="predicted"/>
<evidence type="ECO:0000259" key="1">
    <source>
        <dbReference type="SMART" id="SM01321"/>
    </source>
</evidence>
<evidence type="ECO:0000313" key="2">
    <source>
        <dbReference type="EMBL" id="KKQ91759.1"/>
    </source>
</evidence>
<organism evidence="2 3">
    <name type="scientific">Candidatus Woesebacteria bacterium GW2011_GWB1_39_10</name>
    <dbReference type="NCBI Taxonomy" id="1618572"/>
    <lineage>
        <taxon>Bacteria</taxon>
        <taxon>Candidatus Woeseibacteriota</taxon>
    </lineage>
</organism>
<dbReference type="EMBL" id="LBVU01000004">
    <property type="protein sequence ID" value="KKQ91759.1"/>
    <property type="molecule type" value="Genomic_DNA"/>
</dbReference>
<feature type="domain" description="Transposase IS200-like" evidence="1">
    <location>
        <begin position="9"/>
        <end position="152"/>
    </location>
</feature>
<dbReference type="SUPFAM" id="SSF143422">
    <property type="entry name" value="Transposase IS200-like"/>
    <property type="match status" value="1"/>
</dbReference>
<dbReference type="Gene3D" id="3.30.70.1290">
    <property type="entry name" value="Transposase IS200-like"/>
    <property type="match status" value="1"/>
</dbReference>
<dbReference type="InterPro" id="IPR002686">
    <property type="entry name" value="Transposase_17"/>
</dbReference>
<dbReference type="GO" id="GO:0006313">
    <property type="term" value="P:DNA transposition"/>
    <property type="evidence" value="ECO:0007669"/>
    <property type="project" value="InterPro"/>
</dbReference>
<evidence type="ECO:0000313" key="3">
    <source>
        <dbReference type="Proteomes" id="UP000034774"/>
    </source>
</evidence>
<gene>
    <name evidence="2" type="ORF">UT17_C0004G0107</name>
</gene>
<protein>
    <recommendedName>
        <fullName evidence="1">Transposase IS200-like domain-containing protein</fullName>
    </recommendedName>
</protein>
<dbReference type="SMART" id="SM01321">
    <property type="entry name" value="Y1_Tnp"/>
    <property type="match status" value="1"/>
</dbReference>
<sequence>MPRRLLPLIEGNYYHIYNRGVNKLPIFSDRIDYIRMINLARYYKIVNPVIRFSKFLILSSNQRKESWNNMAKEKSLVDIVSYCLMPNHFHFLLLQNKENGISKFMGDFQNSYVRYYNTRHDRVGPFFQGQFKAVRVQTEEQLLHLSRYIHLNPYSSSIIKSSDNLENYEWSSYPEYLDRAKFEFCKKDSILVNFKNIEGYSKFVLDNAEYQKKLSKIKHLTLD</sequence>
<name>A0A0G0P0Y7_9BACT</name>
<dbReference type="GO" id="GO:0004803">
    <property type="term" value="F:transposase activity"/>
    <property type="evidence" value="ECO:0007669"/>
    <property type="project" value="InterPro"/>
</dbReference>
<accession>A0A0G0P0Y7</accession>
<reference evidence="2 3" key="1">
    <citation type="journal article" date="2015" name="Nature">
        <title>rRNA introns, odd ribosomes, and small enigmatic genomes across a large radiation of phyla.</title>
        <authorList>
            <person name="Brown C.T."/>
            <person name="Hug L.A."/>
            <person name="Thomas B.C."/>
            <person name="Sharon I."/>
            <person name="Castelle C.J."/>
            <person name="Singh A."/>
            <person name="Wilkins M.J."/>
            <person name="Williams K.H."/>
            <person name="Banfield J.F."/>
        </authorList>
    </citation>
    <scope>NUCLEOTIDE SEQUENCE [LARGE SCALE GENOMIC DNA]</scope>
</reference>
<dbReference type="GO" id="GO:0003677">
    <property type="term" value="F:DNA binding"/>
    <property type="evidence" value="ECO:0007669"/>
    <property type="project" value="InterPro"/>
</dbReference>
<dbReference type="AlphaFoldDB" id="A0A0G0P0Y7"/>
<dbReference type="Pfam" id="PF01797">
    <property type="entry name" value="Y1_Tnp"/>
    <property type="match status" value="1"/>
</dbReference>